<feature type="region of interest" description="Disordered" evidence="1">
    <location>
        <begin position="218"/>
        <end position="257"/>
    </location>
</feature>
<feature type="compositionally biased region" description="Basic and acidic residues" evidence="1">
    <location>
        <begin position="162"/>
        <end position="175"/>
    </location>
</feature>
<feature type="compositionally biased region" description="Basic residues" evidence="1">
    <location>
        <begin position="73"/>
        <end position="86"/>
    </location>
</feature>
<evidence type="ECO:0000313" key="3">
    <source>
        <dbReference type="Proteomes" id="UP000541610"/>
    </source>
</evidence>
<reference evidence="2 3" key="1">
    <citation type="submission" date="2020-04" db="EMBL/GenBank/DDBJ databases">
        <title>Perkinsus olseni comparative genomics.</title>
        <authorList>
            <person name="Bogema D.R."/>
        </authorList>
    </citation>
    <scope>NUCLEOTIDE SEQUENCE [LARGE SCALE GENOMIC DNA]</scope>
    <source>
        <strain evidence="2">00978-12</strain>
    </source>
</reference>
<feature type="compositionally biased region" description="Basic and acidic residues" evidence="1">
    <location>
        <begin position="218"/>
        <end position="229"/>
    </location>
</feature>
<feature type="region of interest" description="Disordered" evidence="1">
    <location>
        <begin position="61"/>
        <end position="177"/>
    </location>
</feature>
<organism evidence="2 3">
    <name type="scientific">Perkinsus olseni</name>
    <name type="common">Perkinsus atlanticus</name>
    <dbReference type="NCBI Taxonomy" id="32597"/>
    <lineage>
        <taxon>Eukaryota</taxon>
        <taxon>Sar</taxon>
        <taxon>Alveolata</taxon>
        <taxon>Perkinsozoa</taxon>
        <taxon>Perkinsea</taxon>
        <taxon>Perkinsida</taxon>
        <taxon>Perkinsidae</taxon>
        <taxon>Perkinsus</taxon>
    </lineage>
</organism>
<dbReference type="EMBL" id="JABANP010000009">
    <property type="protein sequence ID" value="KAF4696644.1"/>
    <property type="molecule type" value="Genomic_DNA"/>
</dbReference>
<sequence length="257" mass="29227">MPPSELHDKLQRYRHRLESECPQAFYESSPTAAEVDARASLDCNDFPYDVTAAGKGGLKAPRETIRDFETRAHKASLRHSRRSTPRKKPEEPRLDYSLLSQSETTVPSAMHRGGREAGALPSRMTVATAHRRRRRTAHTLSELPEKTGEKRSLQRSKSVGALREDTAKRQRRGSDGHAVWQEWFDEAKENAGWVWDSVSRFGMKLKSSADHLLEEVSRALDSDDEKPNSERSAGLSHPRWQKRHRAASVPPRVCQRE</sequence>
<dbReference type="Proteomes" id="UP000541610">
    <property type="component" value="Unassembled WGS sequence"/>
</dbReference>
<evidence type="ECO:0000313" key="2">
    <source>
        <dbReference type="EMBL" id="KAF4696644.1"/>
    </source>
</evidence>
<name>A0A7J6PKI3_PEROL</name>
<dbReference type="AlphaFoldDB" id="A0A7J6PKI3"/>
<proteinExistence type="predicted"/>
<evidence type="ECO:0000256" key="1">
    <source>
        <dbReference type="SAM" id="MobiDB-lite"/>
    </source>
</evidence>
<protein>
    <submittedName>
        <fullName evidence="2">Uncharacterized protein</fullName>
    </submittedName>
</protein>
<feature type="compositionally biased region" description="Basic and acidic residues" evidence="1">
    <location>
        <begin position="61"/>
        <end position="72"/>
    </location>
</feature>
<accession>A0A7J6PKI3</accession>
<feature type="compositionally biased region" description="Basic and acidic residues" evidence="1">
    <location>
        <begin position="143"/>
        <end position="152"/>
    </location>
</feature>
<gene>
    <name evidence="2" type="ORF">FOZ60_016654</name>
</gene>
<comment type="caution">
    <text evidence="2">The sequence shown here is derived from an EMBL/GenBank/DDBJ whole genome shotgun (WGS) entry which is preliminary data.</text>
</comment>
<feature type="compositionally biased region" description="Polar residues" evidence="1">
    <location>
        <begin position="98"/>
        <end position="107"/>
    </location>
</feature>